<dbReference type="RefSeq" id="WP_311951662.1">
    <property type="nucleotide sequence ID" value="NZ_JAVLVU010000001.1"/>
</dbReference>
<comment type="caution">
    <text evidence="1">The sequence shown here is derived from an EMBL/GenBank/DDBJ whole genome shotgun (WGS) entry which is preliminary data.</text>
</comment>
<dbReference type="Proteomes" id="UP001258315">
    <property type="component" value="Unassembled WGS sequence"/>
</dbReference>
<reference evidence="2" key="1">
    <citation type="submission" date="2023-07" db="EMBL/GenBank/DDBJ databases">
        <title>Functional and genomic diversity of the sorghum phyllosphere microbiome.</title>
        <authorList>
            <person name="Shade A."/>
        </authorList>
    </citation>
    <scope>NUCLEOTIDE SEQUENCE [LARGE SCALE GENOMIC DNA]</scope>
    <source>
        <strain evidence="2">SORGH_AS_0422</strain>
    </source>
</reference>
<accession>A0ABU3GX40</accession>
<protein>
    <recommendedName>
        <fullName evidence="3">CDI immunity protein domain-containing protein</fullName>
    </recommendedName>
</protein>
<keyword evidence="2" id="KW-1185">Reference proteome</keyword>
<sequence length="136" mass="16399">MSKREEFKLEFYKERDRIDGDIYYVCISEVENNPYGSLNFLSFLDSVEIEYFINEISIIQKGLIFDPDFIYTGGTEGIMIEFNNPYFLIDNYLNIHMDDLKSILQEYKDFQKQNPVTFFDRIIMLLYKFRQMIKLS</sequence>
<evidence type="ECO:0000313" key="2">
    <source>
        <dbReference type="Proteomes" id="UP001258315"/>
    </source>
</evidence>
<evidence type="ECO:0008006" key="3">
    <source>
        <dbReference type="Google" id="ProtNLM"/>
    </source>
</evidence>
<organism evidence="1 2">
    <name type="scientific">Mucilaginibacter terrae</name>
    <dbReference type="NCBI Taxonomy" id="1955052"/>
    <lineage>
        <taxon>Bacteria</taxon>
        <taxon>Pseudomonadati</taxon>
        <taxon>Bacteroidota</taxon>
        <taxon>Sphingobacteriia</taxon>
        <taxon>Sphingobacteriales</taxon>
        <taxon>Sphingobacteriaceae</taxon>
        <taxon>Mucilaginibacter</taxon>
    </lineage>
</organism>
<gene>
    <name evidence="1" type="ORF">QE417_003405</name>
</gene>
<name>A0ABU3GX40_9SPHI</name>
<dbReference type="EMBL" id="JAVLVU010000001">
    <property type="protein sequence ID" value="MDT3404333.1"/>
    <property type="molecule type" value="Genomic_DNA"/>
</dbReference>
<proteinExistence type="predicted"/>
<evidence type="ECO:0000313" key="1">
    <source>
        <dbReference type="EMBL" id="MDT3404333.1"/>
    </source>
</evidence>